<feature type="transmembrane region" description="Helical" evidence="7">
    <location>
        <begin position="63"/>
        <end position="85"/>
    </location>
</feature>
<dbReference type="STRING" id="168384.SAMN05660368_00650"/>
<dbReference type="InterPro" id="IPR039421">
    <property type="entry name" value="Type_1_exporter"/>
</dbReference>
<dbReference type="InterPro" id="IPR003593">
    <property type="entry name" value="AAA+_ATPase"/>
</dbReference>
<keyword evidence="3" id="KW-0547">Nucleotide-binding</keyword>
<evidence type="ECO:0000313" key="11">
    <source>
        <dbReference type="Proteomes" id="UP000005561"/>
    </source>
</evidence>
<dbReference type="GO" id="GO:0005886">
    <property type="term" value="C:plasma membrane"/>
    <property type="evidence" value="ECO:0007669"/>
    <property type="project" value="UniProtKB-SubCell"/>
</dbReference>
<evidence type="ECO:0000256" key="7">
    <source>
        <dbReference type="SAM" id="Phobius"/>
    </source>
</evidence>
<evidence type="ECO:0000256" key="2">
    <source>
        <dbReference type="ARBA" id="ARBA00022692"/>
    </source>
</evidence>
<dbReference type="GO" id="GO:0005524">
    <property type="term" value="F:ATP binding"/>
    <property type="evidence" value="ECO:0007669"/>
    <property type="project" value="UniProtKB-KW"/>
</dbReference>
<dbReference type="PANTHER" id="PTHR43394">
    <property type="entry name" value="ATP-DEPENDENT PERMEASE MDL1, MITOCHONDRIAL"/>
    <property type="match status" value="1"/>
</dbReference>
<evidence type="ECO:0000256" key="5">
    <source>
        <dbReference type="ARBA" id="ARBA00022989"/>
    </source>
</evidence>
<organism evidence="10 11">
    <name type="scientific">Marvinbryantia formatexigens DSM 14469</name>
    <dbReference type="NCBI Taxonomy" id="478749"/>
    <lineage>
        <taxon>Bacteria</taxon>
        <taxon>Bacillati</taxon>
        <taxon>Bacillota</taxon>
        <taxon>Clostridia</taxon>
        <taxon>Lachnospirales</taxon>
        <taxon>Lachnospiraceae</taxon>
        <taxon>Marvinbryantia</taxon>
    </lineage>
</organism>
<dbReference type="InterPro" id="IPR017871">
    <property type="entry name" value="ABC_transporter-like_CS"/>
</dbReference>
<dbReference type="AlphaFoldDB" id="C6LBI0"/>
<dbReference type="PROSITE" id="PS50893">
    <property type="entry name" value="ABC_TRANSPORTER_2"/>
    <property type="match status" value="1"/>
</dbReference>
<dbReference type="InterPro" id="IPR027417">
    <property type="entry name" value="P-loop_NTPase"/>
</dbReference>
<dbReference type="CDD" id="cd07346">
    <property type="entry name" value="ABC_6TM_exporters"/>
    <property type="match status" value="1"/>
</dbReference>
<evidence type="ECO:0000256" key="3">
    <source>
        <dbReference type="ARBA" id="ARBA00022741"/>
    </source>
</evidence>
<comment type="subcellular location">
    <subcellularLocation>
        <location evidence="1">Cell membrane</location>
        <topology evidence="1">Multi-pass membrane protein</topology>
    </subcellularLocation>
</comment>
<feature type="domain" description="ABC transporter" evidence="8">
    <location>
        <begin position="339"/>
        <end position="571"/>
    </location>
</feature>
<evidence type="ECO:0000256" key="1">
    <source>
        <dbReference type="ARBA" id="ARBA00004651"/>
    </source>
</evidence>
<evidence type="ECO:0000259" key="8">
    <source>
        <dbReference type="PROSITE" id="PS50893"/>
    </source>
</evidence>
<evidence type="ECO:0000313" key="10">
    <source>
        <dbReference type="EMBL" id="EET61783.1"/>
    </source>
</evidence>
<keyword evidence="2 7" id="KW-0812">Transmembrane</keyword>
<comment type="caution">
    <text evidence="10">The sequence shown here is derived from an EMBL/GenBank/DDBJ whole genome shotgun (WGS) entry which is preliminary data.</text>
</comment>
<evidence type="ECO:0000256" key="6">
    <source>
        <dbReference type="ARBA" id="ARBA00023136"/>
    </source>
</evidence>
<keyword evidence="4 10" id="KW-0067">ATP-binding</keyword>
<accession>C6LBI0</accession>
<keyword evidence="11" id="KW-1185">Reference proteome</keyword>
<gene>
    <name evidence="10" type="ORF">BRYFOR_05975</name>
</gene>
<dbReference type="GO" id="GO:0016887">
    <property type="term" value="F:ATP hydrolysis activity"/>
    <property type="evidence" value="ECO:0007669"/>
    <property type="project" value="InterPro"/>
</dbReference>
<dbReference type="Proteomes" id="UP000005561">
    <property type="component" value="Unassembled WGS sequence"/>
</dbReference>
<dbReference type="InterPro" id="IPR003439">
    <property type="entry name" value="ABC_transporter-like_ATP-bd"/>
</dbReference>
<feature type="transmembrane region" description="Helical" evidence="7">
    <location>
        <begin position="21"/>
        <end position="43"/>
    </location>
</feature>
<name>C6LBI0_9FIRM</name>
<dbReference type="PROSITE" id="PS50929">
    <property type="entry name" value="ABC_TM1F"/>
    <property type="match status" value="1"/>
</dbReference>
<dbReference type="Gene3D" id="1.20.1560.10">
    <property type="entry name" value="ABC transporter type 1, transmembrane domain"/>
    <property type="match status" value="1"/>
</dbReference>
<dbReference type="SUPFAM" id="SSF52540">
    <property type="entry name" value="P-loop containing nucleoside triphosphate hydrolases"/>
    <property type="match status" value="1"/>
</dbReference>
<evidence type="ECO:0000259" key="9">
    <source>
        <dbReference type="PROSITE" id="PS50929"/>
    </source>
</evidence>
<sequence>MNHKHKSASKKYIAQFYKKNHASFLIALISSLLTAALNLWIAWMLQQMVDFVSGVSGAFGLPVLVWYVVSVVAAILLLKTMSYFSRPHFMEKAMRQYKDYAFHKLTQKNISAFYVENTANYISAFSNDAATVENGYLDMQFNILSNIFMLTGALLMMLMYHPLMTVIARAFFLLPIGVSYITGNRMETAERNISEKNSKLIATLKDSLSGFSIIKSFKAENAIFDLFAHNNTAAEQAKCKKRKLITVIGCLASVAGITAQLGTFLAGAWLASSGQDITPGILIAFINLTAYVIQPIQELPEQLASRKAAIALIDKLADSLEGNVRDEGMHIPNQLNTGITMKNVTFGYDAECDVLHNISTAFDAGKKYAIVGTSGSGKSTLLNLLMASHGNYSGQICYDGQEVKDISSESLYDIVSMIQQNVFIFNASIRDNITMFHEFPAAEVERAIELSGLSKLIKERGEDYLCGENGSGLSGGEKQRISIARSLLKKTKVLLVDEATAALDTETACQVSGAILGLEGVTGIVVTHALNETLLRQYDGIITLKNGSIVESGTFDELIAEKGYFYSLFTISQ</sequence>
<dbReference type="SUPFAM" id="SSF90123">
    <property type="entry name" value="ABC transporter transmembrane region"/>
    <property type="match status" value="1"/>
</dbReference>
<proteinExistence type="predicted"/>
<protein>
    <submittedName>
        <fullName evidence="10">ABC transporter, ATP-binding protein</fullName>
    </submittedName>
</protein>
<dbReference type="eggNOG" id="COG1132">
    <property type="taxonomic scope" value="Bacteria"/>
</dbReference>
<evidence type="ECO:0000256" key="4">
    <source>
        <dbReference type="ARBA" id="ARBA00022840"/>
    </source>
</evidence>
<keyword evidence="5 7" id="KW-1133">Transmembrane helix</keyword>
<feature type="domain" description="ABC transmembrane type-1" evidence="9">
    <location>
        <begin position="25"/>
        <end position="308"/>
    </location>
</feature>
<reference evidence="10" key="1">
    <citation type="submission" date="2009-07" db="EMBL/GenBank/DDBJ databases">
        <authorList>
            <person name="Weinstock G."/>
            <person name="Sodergren E."/>
            <person name="Clifton S."/>
            <person name="Fulton L."/>
            <person name="Fulton B."/>
            <person name="Courtney L."/>
            <person name="Fronick C."/>
            <person name="Harrison M."/>
            <person name="Strong C."/>
            <person name="Farmer C."/>
            <person name="Delahaunty K."/>
            <person name="Markovic C."/>
            <person name="Hall O."/>
            <person name="Minx P."/>
            <person name="Tomlinson C."/>
            <person name="Mitreva M."/>
            <person name="Nelson J."/>
            <person name="Hou S."/>
            <person name="Wollam A."/>
            <person name="Pepin K.H."/>
            <person name="Johnson M."/>
            <person name="Bhonagiri V."/>
            <person name="Nash W.E."/>
            <person name="Warren W."/>
            <person name="Chinwalla A."/>
            <person name="Mardis E.R."/>
            <person name="Wilson R.K."/>
        </authorList>
    </citation>
    <scope>NUCLEOTIDE SEQUENCE [LARGE SCALE GENOMIC DNA]</scope>
    <source>
        <strain evidence="10">DSM 14469</strain>
    </source>
</reference>
<dbReference type="RefSeq" id="WP_006860772.1">
    <property type="nucleotide sequence ID" value="NZ_ACCL02000004.1"/>
</dbReference>
<dbReference type="PROSITE" id="PS00211">
    <property type="entry name" value="ABC_TRANSPORTER_1"/>
    <property type="match status" value="1"/>
</dbReference>
<keyword evidence="6 7" id="KW-0472">Membrane</keyword>
<dbReference type="SMART" id="SM00382">
    <property type="entry name" value="AAA"/>
    <property type="match status" value="1"/>
</dbReference>
<dbReference type="EMBL" id="ACCL02000004">
    <property type="protein sequence ID" value="EET61783.1"/>
    <property type="molecule type" value="Genomic_DNA"/>
</dbReference>
<dbReference type="Pfam" id="PF00005">
    <property type="entry name" value="ABC_tran"/>
    <property type="match status" value="1"/>
</dbReference>
<dbReference type="InterPro" id="IPR036640">
    <property type="entry name" value="ABC1_TM_sf"/>
</dbReference>
<dbReference type="PANTHER" id="PTHR43394:SF1">
    <property type="entry name" value="ATP-BINDING CASSETTE SUB-FAMILY B MEMBER 10, MITOCHONDRIAL"/>
    <property type="match status" value="1"/>
</dbReference>
<feature type="transmembrane region" description="Helical" evidence="7">
    <location>
        <begin position="244"/>
        <end position="271"/>
    </location>
</feature>
<feature type="transmembrane region" description="Helical" evidence="7">
    <location>
        <begin position="166"/>
        <end position="183"/>
    </location>
</feature>
<feature type="transmembrane region" description="Helical" evidence="7">
    <location>
        <begin position="143"/>
        <end position="160"/>
    </location>
</feature>
<dbReference type="GO" id="GO:0015421">
    <property type="term" value="F:ABC-type oligopeptide transporter activity"/>
    <property type="evidence" value="ECO:0007669"/>
    <property type="project" value="TreeGrafter"/>
</dbReference>
<dbReference type="Gene3D" id="3.40.50.300">
    <property type="entry name" value="P-loop containing nucleotide triphosphate hydrolases"/>
    <property type="match status" value="1"/>
</dbReference>
<dbReference type="InterPro" id="IPR011527">
    <property type="entry name" value="ABC1_TM_dom"/>
</dbReference>
<dbReference type="Pfam" id="PF00664">
    <property type="entry name" value="ABC_membrane"/>
    <property type="match status" value="1"/>
</dbReference>